<evidence type="ECO:0000313" key="4">
    <source>
        <dbReference type="EMBL" id="HIY69009.1"/>
    </source>
</evidence>
<dbReference type="PANTHER" id="PTHR10963:SF55">
    <property type="entry name" value="GLYCOSIDE HYDROLASE FAMILY 16 PROTEIN"/>
    <property type="match status" value="1"/>
</dbReference>
<sequence length="539" mass="60781">MFKRTGIFAALLLLLAGCSKVNELRDRIDDQNERLAALENLVEVVNDNAMAVSALFNEKILITDFQQKLDETDTVIGYVLTLSDGQKVEVTFGDRLEAVVPMIGVNDQGEFIYSMDGGETFERVEGADNALAIDGVTPEIALDADGYWTVSVDGGGTWTRMLDGNGLPVNAFQANSATGNAFFSDVRYDEETGIMHFDLKTGESLQVRVTNTLVFSIAHYTEGEEVCLGEEMKYPVDYTNVKEAFFSVPDGWRATLDEESLTVYAPESGDAGRYDIVLTLVSPTDLLKAYTFTFTLNPVPVEPKWKLDWEDEFDKGYLDESVWSVVQRANTTALRYMSSDPRCYEFRDGCIVMKAIVNDDLEADPVPYLTGGIYSKNLKEFKPGRIEVRARIKGVQGSQPAIWTGSWAGTTWPWGGEIDIMERYNKQDAVYQTVHSHYTYDLGYEDNPVNQVKVTLNPEEFHVYAVELWPDELIFLIDGEKTLSYPRIETTEEGQFPFYSSVYLFLDMQIINEEWGGAVDDAALPSEIEIDWVRHYLWK</sequence>
<comment type="caution">
    <text evidence="4">The sequence shown here is derived from an EMBL/GenBank/DDBJ whole genome shotgun (WGS) entry which is preliminary data.</text>
</comment>
<dbReference type="InterPro" id="IPR015943">
    <property type="entry name" value="WD40/YVTN_repeat-like_dom_sf"/>
</dbReference>
<organism evidence="4 5">
    <name type="scientific">Candidatus Alistipes intestinigallinarum</name>
    <dbReference type="NCBI Taxonomy" id="2838440"/>
    <lineage>
        <taxon>Bacteria</taxon>
        <taxon>Pseudomonadati</taxon>
        <taxon>Bacteroidota</taxon>
        <taxon>Bacteroidia</taxon>
        <taxon>Bacteroidales</taxon>
        <taxon>Rikenellaceae</taxon>
        <taxon>Alistipes</taxon>
    </lineage>
</organism>
<dbReference type="PROSITE" id="PS51762">
    <property type="entry name" value="GH16_2"/>
    <property type="match status" value="1"/>
</dbReference>
<comment type="similarity">
    <text evidence="1">Belongs to the glycosyl hydrolase 16 family.</text>
</comment>
<dbReference type="PANTHER" id="PTHR10963">
    <property type="entry name" value="GLYCOSYL HYDROLASE-RELATED"/>
    <property type="match status" value="1"/>
</dbReference>
<accession>A0A9D1YZY2</accession>
<feature type="domain" description="GH16" evidence="3">
    <location>
        <begin position="292"/>
        <end position="539"/>
    </location>
</feature>
<dbReference type="GO" id="GO:0004553">
    <property type="term" value="F:hydrolase activity, hydrolyzing O-glycosyl compounds"/>
    <property type="evidence" value="ECO:0007669"/>
    <property type="project" value="InterPro"/>
</dbReference>
<dbReference type="GO" id="GO:0005975">
    <property type="term" value="P:carbohydrate metabolic process"/>
    <property type="evidence" value="ECO:0007669"/>
    <property type="project" value="InterPro"/>
</dbReference>
<dbReference type="InterPro" id="IPR000757">
    <property type="entry name" value="Beta-glucanase-like"/>
</dbReference>
<dbReference type="SUPFAM" id="SSF50939">
    <property type="entry name" value="Sialidases"/>
    <property type="match status" value="1"/>
</dbReference>
<gene>
    <name evidence="4" type="ORF">H9828_06305</name>
</gene>
<dbReference type="SUPFAM" id="SSF49899">
    <property type="entry name" value="Concanavalin A-like lectins/glucanases"/>
    <property type="match status" value="1"/>
</dbReference>
<proteinExistence type="inferred from homology"/>
<evidence type="ECO:0000256" key="2">
    <source>
        <dbReference type="SAM" id="Coils"/>
    </source>
</evidence>
<name>A0A9D1YZY2_9BACT</name>
<dbReference type="AlphaFoldDB" id="A0A9D1YZY2"/>
<dbReference type="PROSITE" id="PS51257">
    <property type="entry name" value="PROKAR_LIPOPROTEIN"/>
    <property type="match status" value="1"/>
</dbReference>
<dbReference type="Gene3D" id="2.60.120.200">
    <property type="match status" value="1"/>
</dbReference>
<protein>
    <submittedName>
        <fullName evidence="4">Family 16 glycosylhydrolase</fullName>
    </submittedName>
</protein>
<feature type="coiled-coil region" evidence="2">
    <location>
        <begin position="21"/>
        <end position="48"/>
    </location>
</feature>
<evidence type="ECO:0000259" key="3">
    <source>
        <dbReference type="PROSITE" id="PS51762"/>
    </source>
</evidence>
<evidence type="ECO:0000256" key="1">
    <source>
        <dbReference type="ARBA" id="ARBA00006865"/>
    </source>
</evidence>
<reference evidence="4" key="1">
    <citation type="journal article" date="2021" name="PeerJ">
        <title>Extensive microbial diversity within the chicken gut microbiome revealed by metagenomics and culture.</title>
        <authorList>
            <person name="Gilroy R."/>
            <person name="Ravi A."/>
            <person name="Getino M."/>
            <person name="Pursley I."/>
            <person name="Horton D.L."/>
            <person name="Alikhan N.F."/>
            <person name="Baker D."/>
            <person name="Gharbi K."/>
            <person name="Hall N."/>
            <person name="Watson M."/>
            <person name="Adriaenssens E.M."/>
            <person name="Foster-Nyarko E."/>
            <person name="Jarju S."/>
            <person name="Secka A."/>
            <person name="Antonio M."/>
            <person name="Oren A."/>
            <person name="Chaudhuri R.R."/>
            <person name="La Ragione R."/>
            <person name="Hildebrand F."/>
            <person name="Pallen M.J."/>
        </authorList>
    </citation>
    <scope>NUCLEOTIDE SEQUENCE</scope>
    <source>
        <strain evidence="4">5134</strain>
    </source>
</reference>
<dbReference type="InterPro" id="IPR036278">
    <property type="entry name" value="Sialidase_sf"/>
</dbReference>
<dbReference type="CDD" id="cd08023">
    <property type="entry name" value="GH16_laminarinase_like"/>
    <property type="match status" value="1"/>
</dbReference>
<dbReference type="EMBL" id="DXDA01000054">
    <property type="protein sequence ID" value="HIY69009.1"/>
    <property type="molecule type" value="Genomic_DNA"/>
</dbReference>
<dbReference type="InterPro" id="IPR032149">
    <property type="entry name" value="DUF4988"/>
</dbReference>
<dbReference type="Pfam" id="PF00722">
    <property type="entry name" value="Glyco_hydro_16"/>
    <property type="match status" value="1"/>
</dbReference>
<keyword evidence="2" id="KW-0175">Coiled coil</keyword>
<evidence type="ECO:0000313" key="5">
    <source>
        <dbReference type="Proteomes" id="UP000886844"/>
    </source>
</evidence>
<dbReference type="CDD" id="cd15482">
    <property type="entry name" value="Sialidase_non-viral"/>
    <property type="match status" value="1"/>
</dbReference>
<dbReference type="Proteomes" id="UP000886844">
    <property type="component" value="Unassembled WGS sequence"/>
</dbReference>
<dbReference type="InterPro" id="IPR013320">
    <property type="entry name" value="ConA-like_dom_sf"/>
</dbReference>
<dbReference type="Pfam" id="PF16378">
    <property type="entry name" value="DUF4988"/>
    <property type="match status" value="1"/>
</dbReference>
<dbReference type="InterPro" id="IPR050546">
    <property type="entry name" value="Glycosyl_Hydrlase_16"/>
</dbReference>
<reference evidence="4" key="2">
    <citation type="submission" date="2021-04" db="EMBL/GenBank/DDBJ databases">
        <authorList>
            <person name="Gilroy R."/>
        </authorList>
    </citation>
    <scope>NUCLEOTIDE SEQUENCE</scope>
    <source>
        <strain evidence="4">5134</strain>
    </source>
</reference>
<dbReference type="Gene3D" id="2.130.10.10">
    <property type="entry name" value="YVTN repeat-like/Quinoprotein amine dehydrogenase"/>
    <property type="match status" value="1"/>
</dbReference>